<accession>A0A926HP37</accession>
<reference evidence="1" key="1">
    <citation type="submission" date="2020-08" db="EMBL/GenBank/DDBJ databases">
        <title>Genome public.</title>
        <authorList>
            <person name="Liu C."/>
            <person name="Sun Q."/>
        </authorList>
    </citation>
    <scope>NUCLEOTIDE SEQUENCE</scope>
    <source>
        <strain evidence="1">NSJ-53</strain>
    </source>
</reference>
<sequence>MVCPRCGSHDVHIATVSDSQTTEKVKGFGCIKACIGWLLFSLPGILCGLCGMGKRKRTTTVYSKVVNVCKNCGYRF</sequence>
<evidence type="ECO:0000313" key="2">
    <source>
        <dbReference type="Proteomes" id="UP000623172"/>
    </source>
</evidence>
<gene>
    <name evidence="1" type="ORF">H8696_05280</name>
</gene>
<proteinExistence type="predicted"/>
<comment type="caution">
    <text evidence="1">The sequence shown here is derived from an EMBL/GenBank/DDBJ whole genome shotgun (WGS) entry which is preliminary data.</text>
</comment>
<protein>
    <recommendedName>
        <fullName evidence="3">LITAF domain-containing protein</fullName>
    </recommendedName>
</protein>
<keyword evidence="2" id="KW-1185">Reference proteome</keyword>
<dbReference type="RefSeq" id="WP_249315537.1">
    <property type="nucleotide sequence ID" value="NZ_JACRSR010000001.1"/>
</dbReference>
<name>A0A926HP37_9FIRM</name>
<organism evidence="1 2">
    <name type="scientific">Gehongia tenuis</name>
    <dbReference type="NCBI Taxonomy" id="2763655"/>
    <lineage>
        <taxon>Bacteria</taxon>
        <taxon>Bacillati</taxon>
        <taxon>Bacillota</taxon>
        <taxon>Clostridia</taxon>
        <taxon>Christensenellales</taxon>
        <taxon>Christensenellaceae</taxon>
        <taxon>Gehongia</taxon>
    </lineage>
</organism>
<evidence type="ECO:0008006" key="3">
    <source>
        <dbReference type="Google" id="ProtNLM"/>
    </source>
</evidence>
<evidence type="ECO:0000313" key="1">
    <source>
        <dbReference type="EMBL" id="MBC8531259.1"/>
    </source>
</evidence>
<dbReference type="EMBL" id="JACRSR010000001">
    <property type="protein sequence ID" value="MBC8531259.1"/>
    <property type="molecule type" value="Genomic_DNA"/>
</dbReference>
<dbReference type="AlphaFoldDB" id="A0A926HP37"/>
<dbReference type="Proteomes" id="UP000623172">
    <property type="component" value="Unassembled WGS sequence"/>
</dbReference>